<dbReference type="GO" id="GO:1901135">
    <property type="term" value="P:carbohydrate derivative metabolic process"/>
    <property type="evidence" value="ECO:0007669"/>
    <property type="project" value="InterPro"/>
</dbReference>
<dbReference type="Pfam" id="PF01380">
    <property type="entry name" value="SIS"/>
    <property type="match status" value="2"/>
</dbReference>
<evidence type="ECO:0000313" key="3">
    <source>
        <dbReference type="EMBL" id="NEU05973.1"/>
    </source>
</evidence>
<organism evidence="3 4">
    <name type="scientific">Clostridium senegalense</name>
    <dbReference type="NCBI Taxonomy" id="1465809"/>
    <lineage>
        <taxon>Bacteria</taxon>
        <taxon>Bacillati</taxon>
        <taxon>Bacillota</taxon>
        <taxon>Clostridia</taxon>
        <taxon>Eubacteriales</taxon>
        <taxon>Clostridiaceae</taxon>
        <taxon>Clostridium</taxon>
    </lineage>
</organism>
<dbReference type="PANTHER" id="PTHR10937">
    <property type="entry name" value="GLUCOSAMINE--FRUCTOSE-6-PHOSPHATE AMINOTRANSFERASE, ISOMERIZING"/>
    <property type="match status" value="1"/>
</dbReference>
<dbReference type="AlphaFoldDB" id="A0A6M0H7G4"/>
<keyword evidence="1" id="KW-0677">Repeat</keyword>
<dbReference type="EMBL" id="JAAGPU010000030">
    <property type="protein sequence ID" value="NEU05973.1"/>
    <property type="molecule type" value="Genomic_DNA"/>
</dbReference>
<dbReference type="PROSITE" id="PS51464">
    <property type="entry name" value="SIS"/>
    <property type="match status" value="2"/>
</dbReference>
<evidence type="ECO:0000313" key="4">
    <source>
        <dbReference type="Proteomes" id="UP000481872"/>
    </source>
</evidence>
<dbReference type="Proteomes" id="UP000481872">
    <property type="component" value="Unassembled WGS sequence"/>
</dbReference>
<dbReference type="InterPro" id="IPR046348">
    <property type="entry name" value="SIS_dom_sf"/>
</dbReference>
<dbReference type="PANTHER" id="PTHR10937:SF4">
    <property type="entry name" value="GLUCOSAMINE-6-PHOSPHATE DEAMINASE"/>
    <property type="match status" value="1"/>
</dbReference>
<dbReference type="InterPro" id="IPR001347">
    <property type="entry name" value="SIS_dom"/>
</dbReference>
<dbReference type="CDD" id="cd05008">
    <property type="entry name" value="SIS_GlmS_GlmD_1"/>
    <property type="match status" value="1"/>
</dbReference>
<sequence>MKRAGISLEKLKQRNSYYTLKEIFQQSKTWMQSLYDIENQACEIKEFLKKFNNKETRIILTGAGSSAFAGQVIGPYLNKRLKKSVECIATTDIVLNPLEYLYEDTETIMVSFARSGNSPESIAAVSIAEKVVKNLNQLIITCNENGNLYKRFENSDKDLIVLMPQQCNDIGFAMTSSFTTMLLTAIGIFDINNIDNIMDSIKCCINSNEKFIEDNINYIKNIAMKDFERIVYIGTGVLKGIARESGLKMLELTNGKVNSSYDTALGFRHGPKSVINDKTVTVFYISKDKYKRKYEIDLLKEMHSENKENIIIAVGEELNELEGFCDYSLNFNTLIEDNYTDIIQPLQYIIVGQLLAFYKSWNLGITVDNPCPSGVVNRVVKGVNIYEFDFKK</sequence>
<proteinExistence type="predicted"/>
<accession>A0A6M0H7G4</accession>
<keyword evidence="4" id="KW-1185">Reference proteome</keyword>
<protein>
    <submittedName>
        <fullName evidence="3">SIS domain-containing protein</fullName>
    </submittedName>
</protein>
<dbReference type="GO" id="GO:0097367">
    <property type="term" value="F:carbohydrate derivative binding"/>
    <property type="evidence" value="ECO:0007669"/>
    <property type="project" value="InterPro"/>
</dbReference>
<feature type="domain" description="SIS" evidence="2">
    <location>
        <begin position="218"/>
        <end position="370"/>
    </location>
</feature>
<reference evidence="3 4" key="1">
    <citation type="submission" date="2020-02" db="EMBL/GenBank/DDBJ databases">
        <title>Genome assembly of a novel Clostridium senegalense strain.</title>
        <authorList>
            <person name="Gupta T.B."/>
            <person name="Jauregui R."/>
            <person name="Maclean P."/>
            <person name="Nawarathana A."/>
            <person name="Brightwell G."/>
        </authorList>
    </citation>
    <scope>NUCLEOTIDE SEQUENCE [LARGE SCALE GENOMIC DNA]</scope>
    <source>
        <strain evidence="3 4">AGRFS4</strain>
    </source>
</reference>
<feature type="domain" description="SIS" evidence="2">
    <location>
        <begin position="47"/>
        <end position="197"/>
    </location>
</feature>
<dbReference type="Gene3D" id="3.40.50.10490">
    <property type="entry name" value="Glucose-6-phosphate isomerase like protein, domain 1"/>
    <property type="match status" value="2"/>
</dbReference>
<dbReference type="InterPro" id="IPR035466">
    <property type="entry name" value="GlmS/AgaS_SIS"/>
</dbReference>
<name>A0A6M0H7G4_9CLOT</name>
<evidence type="ECO:0000256" key="1">
    <source>
        <dbReference type="ARBA" id="ARBA00022737"/>
    </source>
</evidence>
<dbReference type="SUPFAM" id="SSF53697">
    <property type="entry name" value="SIS domain"/>
    <property type="match status" value="1"/>
</dbReference>
<comment type="caution">
    <text evidence="3">The sequence shown here is derived from an EMBL/GenBank/DDBJ whole genome shotgun (WGS) entry which is preliminary data.</text>
</comment>
<dbReference type="RefSeq" id="WP_199870583.1">
    <property type="nucleotide sequence ID" value="NZ_JAAGPU010000030.1"/>
</dbReference>
<gene>
    <name evidence="3" type="ORF">G3M99_14140</name>
</gene>
<evidence type="ECO:0000259" key="2">
    <source>
        <dbReference type="PROSITE" id="PS51464"/>
    </source>
</evidence>